<dbReference type="InterPro" id="IPR045535">
    <property type="entry name" value="ThsA_Macro"/>
</dbReference>
<dbReference type="HOGENOM" id="CLU_631235_0_0_11"/>
<evidence type="ECO:0000256" key="2">
    <source>
        <dbReference type="ARBA" id="ARBA00023163"/>
    </source>
</evidence>
<keyword evidence="5" id="KW-1185">Reference proteome</keyword>
<proteinExistence type="predicted"/>
<keyword evidence="1" id="KW-0805">Transcription regulation</keyword>
<dbReference type="EMBL" id="CP001700">
    <property type="protein sequence ID" value="ACU75425.1"/>
    <property type="molecule type" value="Genomic_DNA"/>
</dbReference>
<dbReference type="InterPro" id="IPR005158">
    <property type="entry name" value="BTAD"/>
</dbReference>
<organism evidence="4 5">
    <name type="scientific">Catenulispora acidiphila (strain DSM 44928 / JCM 14897 / NBRC 102108 / NRRL B-24433 / ID139908)</name>
    <dbReference type="NCBI Taxonomy" id="479433"/>
    <lineage>
        <taxon>Bacteria</taxon>
        <taxon>Bacillati</taxon>
        <taxon>Actinomycetota</taxon>
        <taxon>Actinomycetes</taxon>
        <taxon>Catenulisporales</taxon>
        <taxon>Catenulisporaceae</taxon>
        <taxon>Catenulispora</taxon>
    </lineage>
</organism>
<dbReference type="Pfam" id="PF03704">
    <property type="entry name" value="BTAD"/>
    <property type="match status" value="1"/>
</dbReference>
<dbReference type="AlphaFoldDB" id="C7PYD5"/>
<name>C7PYD5_CATAD</name>
<dbReference type="SUPFAM" id="SSF48452">
    <property type="entry name" value="TPR-like"/>
    <property type="match status" value="1"/>
</dbReference>
<reference evidence="4 5" key="1">
    <citation type="journal article" date="2009" name="Stand. Genomic Sci.">
        <title>Complete genome sequence of Catenulispora acidiphila type strain (ID 139908).</title>
        <authorList>
            <person name="Copeland A."/>
            <person name="Lapidus A."/>
            <person name="Glavina Del Rio T."/>
            <person name="Nolan M."/>
            <person name="Lucas S."/>
            <person name="Chen F."/>
            <person name="Tice H."/>
            <person name="Cheng J.F."/>
            <person name="Bruce D."/>
            <person name="Goodwin L."/>
            <person name="Pitluck S."/>
            <person name="Mikhailova N."/>
            <person name="Pati A."/>
            <person name="Ivanova N."/>
            <person name="Mavromatis K."/>
            <person name="Chen A."/>
            <person name="Palaniappan K."/>
            <person name="Chain P."/>
            <person name="Land M."/>
            <person name="Hauser L."/>
            <person name="Chang Y.J."/>
            <person name="Jeffries C.D."/>
            <person name="Chertkov O."/>
            <person name="Brettin T."/>
            <person name="Detter J.C."/>
            <person name="Han C."/>
            <person name="Ali Z."/>
            <person name="Tindall B.J."/>
            <person name="Goker M."/>
            <person name="Bristow J."/>
            <person name="Eisen J.A."/>
            <person name="Markowitz V."/>
            <person name="Hugenholtz P."/>
            <person name="Kyrpides N.C."/>
            <person name="Klenk H.P."/>
        </authorList>
    </citation>
    <scope>NUCLEOTIDE SEQUENCE [LARGE SCALE GENOMIC DNA]</scope>
    <source>
        <strain evidence="5">DSM 44928 / JCM 14897 / NBRC 102108 / NRRL B-24433 / ID139908</strain>
    </source>
</reference>
<evidence type="ECO:0000256" key="1">
    <source>
        <dbReference type="ARBA" id="ARBA00023015"/>
    </source>
</evidence>
<dbReference type="GO" id="GO:0003677">
    <property type="term" value="F:DNA binding"/>
    <property type="evidence" value="ECO:0007669"/>
    <property type="project" value="TreeGrafter"/>
</dbReference>
<accession>C7PYD5</accession>
<dbReference type="GO" id="GO:0006355">
    <property type="term" value="P:regulation of DNA-templated transcription"/>
    <property type="evidence" value="ECO:0007669"/>
    <property type="project" value="TreeGrafter"/>
</dbReference>
<keyword evidence="2" id="KW-0804">Transcription</keyword>
<dbReference type="RefSeq" id="WP_015795154.1">
    <property type="nucleotide sequence ID" value="NC_013131.1"/>
</dbReference>
<sequence length="457" mass="50655">MARLQINVLGPLLLEVEGKPVGVPPLSARALALLVAADGDSVASSRMHQELWPASGHHSRRDRSSRTEVQQRILALRRLLDAEGVAPEKSVVRTEPVVVGSESESAYRLVCGPDEIDAVRFERLVVDAMAAGQSASRSCELLQEALELWRGDPLVACEPVGFVADRMRRLHGLYESACSELIQIQTELGRIDEALATAVRIADRRPQDPQARAQVAELRGRLRARRGDELLQRQFTGLRARLSVVRGDLFEQKAANLVVGFCDTFDTSTERNELISAESVQGQLLHRLYGGDVKTLDRELRRGLRGVVPVVRESPRDKPKGKRTRYPVGTVVALPHEDRWIFGVAYTRQRNDLVGESSREELRLSLEQLWVAIGRRGQLKPVAIPLVGSRLSRVPGVTGTELLLLIVDTFVRAGWTGSVAAQELRIVLRQEDLETVDLPAVERYLSGLDEDGRRVGE</sequence>
<protein>
    <submittedName>
        <fullName evidence="4">Transcriptional regulator, SARP family</fullName>
    </submittedName>
</protein>
<dbReference type="Gene3D" id="1.25.40.10">
    <property type="entry name" value="Tetratricopeptide repeat domain"/>
    <property type="match status" value="1"/>
</dbReference>
<feature type="domain" description="Bacterial transcriptional activator" evidence="3">
    <location>
        <begin position="116"/>
        <end position="239"/>
    </location>
</feature>
<dbReference type="Proteomes" id="UP000000851">
    <property type="component" value="Chromosome"/>
</dbReference>
<dbReference type="SMART" id="SM01043">
    <property type="entry name" value="BTAD"/>
    <property type="match status" value="1"/>
</dbReference>
<dbReference type="PANTHER" id="PTHR35807">
    <property type="entry name" value="TRANSCRIPTIONAL REGULATOR REDD-RELATED"/>
    <property type="match status" value="1"/>
</dbReference>
<evidence type="ECO:0000259" key="3">
    <source>
        <dbReference type="SMART" id="SM01043"/>
    </source>
</evidence>
<dbReference type="InterPro" id="IPR036388">
    <property type="entry name" value="WH-like_DNA-bd_sf"/>
</dbReference>
<dbReference type="OrthoDB" id="3405809at2"/>
<gene>
    <name evidence="4" type="ordered locus">Caci_6579</name>
</gene>
<dbReference type="STRING" id="479433.Caci_6579"/>
<evidence type="ECO:0000313" key="4">
    <source>
        <dbReference type="EMBL" id="ACU75425.1"/>
    </source>
</evidence>
<evidence type="ECO:0000313" key="5">
    <source>
        <dbReference type="Proteomes" id="UP000000851"/>
    </source>
</evidence>
<dbReference type="InParanoid" id="C7PYD5"/>
<dbReference type="InterPro" id="IPR051677">
    <property type="entry name" value="AfsR-DnrI-RedD_regulator"/>
</dbReference>
<dbReference type="PANTHER" id="PTHR35807:SF1">
    <property type="entry name" value="TRANSCRIPTIONAL REGULATOR REDD"/>
    <property type="match status" value="1"/>
</dbReference>
<dbReference type="InterPro" id="IPR011990">
    <property type="entry name" value="TPR-like_helical_dom_sf"/>
</dbReference>
<dbReference type="Gene3D" id="1.10.10.10">
    <property type="entry name" value="Winged helix-like DNA-binding domain superfamily/Winged helix DNA-binding domain"/>
    <property type="match status" value="1"/>
</dbReference>
<dbReference type="KEGG" id="cai:Caci_6579"/>
<dbReference type="Pfam" id="PF20016">
    <property type="entry name" value="ThsA_Macro"/>
    <property type="match status" value="1"/>
</dbReference>
<dbReference type="eggNOG" id="COG3629">
    <property type="taxonomic scope" value="Bacteria"/>
</dbReference>